<sequence>MIPMRFMSKLGNHVILIEGVTIHVRVIDRAILLTLEIFELRSLIKTTTAVGLVVKFNESRSPVMLQLCVGTRCVVIPLNHLDNFPKCLKEFLADPETCFVGVDTFRGVNRLKWNYEIEGASSMEVRELAAKTLKKPDLRVAVGGWGQLAAEVGLSLEESPSSVKIPWESYVFTDEQIKYAIRDVYLSQLIGSKLLARL</sequence>
<keyword evidence="2" id="KW-1185">Reference proteome</keyword>
<evidence type="ECO:0000313" key="1">
    <source>
        <dbReference type="EMBL" id="KAH7865522.1"/>
    </source>
</evidence>
<protein>
    <submittedName>
        <fullName evidence="1">Uncharacterized protein</fullName>
    </submittedName>
</protein>
<evidence type="ECO:0000313" key="2">
    <source>
        <dbReference type="Proteomes" id="UP000828048"/>
    </source>
</evidence>
<gene>
    <name evidence="1" type="ORF">Vadar_007734</name>
</gene>
<name>A0ACB7ZI75_9ERIC</name>
<dbReference type="Proteomes" id="UP000828048">
    <property type="component" value="Chromosome 9"/>
</dbReference>
<organism evidence="1 2">
    <name type="scientific">Vaccinium darrowii</name>
    <dbReference type="NCBI Taxonomy" id="229202"/>
    <lineage>
        <taxon>Eukaryota</taxon>
        <taxon>Viridiplantae</taxon>
        <taxon>Streptophyta</taxon>
        <taxon>Embryophyta</taxon>
        <taxon>Tracheophyta</taxon>
        <taxon>Spermatophyta</taxon>
        <taxon>Magnoliopsida</taxon>
        <taxon>eudicotyledons</taxon>
        <taxon>Gunneridae</taxon>
        <taxon>Pentapetalae</taxon>
        <taxon>asterids</taxon>
        <taxon>Ericales</taxon>
        <taxon>Ericaceae</taxon>
        <taxon>Vaccinioideae</taxon>
        <taxon>Vaccinieae</taxon>
        <taxon>Vaccinium</taxon>
    </lineage>
</organism>
<reference evidence="1 2" key="1">
    <citation type="journal article" date="2021" name="Hortic Res">
        <title>High-quality reference genome and annotation aids understanding of berry development for evergreen blueberry (Vaccinium darrowii).</title>
        <authorList>
            <person name="Yu J."/>
            <person name="Hulse-Kemp A.M."/>
            <person name="Babiker E."/>
            <person name="Staton M."/>
        </authorList>
    </citation>
    <scope>NUCLEOTIDE SEQUENCE [LARGE SCALE GENOMIC DNA]</scope>
    <source>
        <strain evidence="2">cv. NJ 8807/NJ 8810</strain>
        <tissue evidence="1">Young leaf</tissue>
    </source>
</reference>
<accession>A0ACB7ZI75</accession>
<comment type="caution">
    <text evidence="1">The sequence shown here is derived from an EMBL/GenBank/DDBJ whole genome shotgun (WGS) entry which is preliminary data.</text>
</comment>
<proteinExistence type="predicted"/>
<dbReference type="EMBL" id="CM037159">
    <property type="protein sequence ID" value="KAH7865522.1"/>
    <property type="molecule type" value="Genomic_DNA"/>
</dbReference>